<feature type="transmembrane region" description="Helical" evidence="1">
    <location>
        <begin position="12"/>
        <end position="29"/>
    </location>
</feature>
<keyword evidence="1" id="KW-0812">Transmembrane</keyword>
<reference evidence="2 3" key="1">
    <citation type="submission" date="2016-11" db="EMBL/GenBank/DDBJ databases">
        <authorList>
            <person name="Jaros S."/>
            <person name="Januszkiewicz K."/>
            <person name="Wedrychowicz H."/>
        </authorList>
    </citation>
    <scope>NUCLEOTIDE SEQUENCE [LARGE SCALE GENOMIC DNA]</scope>
    <source>
        <strain evidence="2 3">DSM 24574</strain>
    </source>
</reference>
<keyword evidence="3" id="KW-1185">Reference proteome</keyword>
<dbReference type="EMBL" id="FQWQ01000006">
    <property type="protein sequence ID" value="SHH99279.1"/>
    <property type="molecule type" value="Genomic_DNA"/>
</dbReference>
<dbReference type="AlphaFoldDB" id="A0A1M5XHQ6"/>
<feature type="transmembrane region" description="Helical" evidence="1">
    <location>
        <begin position="82"/>
        <end position="105"/>
    </location>
</feature>
<feature type="transmembrane region" description="Helical" evidence="1">
    <location>
        <begin position="203"/>
        <end position="223"/>
    </location>
</feature>
<dbReference type="RefSeq" id="WP_073143017.1">
    <property type="nucleotide sequence ID" value="NZ_FQWQ01000006.1"/>
</dbReference>
<dbReference type="Proteomes" id="UP000184212">
    <property type="component" value="Unassembled WGS sequence"/>
</dbReference>
<proteinExistence type="predicted"/>
<evidence type="ECO:0000256" key="1">
    <source>
        <dbReference type="SAM" id="Phobius"/>
    </source>
</evidence>
<name>A0A1M5XHQ6_9BACT</name>
<protein>
    <recommendedName>
        <fullName evidence="4">Dolichyl-phosphate-mannose-protein mannosyltransferase</fullName>
    </recommendedName>
</protein>
<keyword evidence="1" id="KW-1133">Transmembrane helix</keyword>
<sequence length="464" mass="53486">MLQYFRINDPYRLLGVLVIMLLIGLPLLIDSPGMTYPELKNLVVGEKVHNGSALYTELVDSGGPLAGWFNGLLDMVFGRSLLARHILAFIVIFFQASYLGIVFANKKAFSENTYIPSLLFAIFSFFSFDTLSLTPELLGSGFLLLALSNLFTEIEFRAQRNETIFNLGLYIGLASLFSFSYSVYLIGALIVLIIFTRHTSRKYVLLVVGFFIPHFFLMTVYYLKEGLSELWQYYYLPNLGFHATNYVSSGSLWFLSAVPLFFLVVSLVMLNRDARFTKYQSQLVQSMFLWMIFSILQVFYSKDWRPQSFITLIPSLSFFIAQFLLLIRRRKFAEINTWVMLVSVVSICYLARYDNIGSVNYTRLFVPDPPALPQATRVLVLDDDWSVYKQHPLGSAFFNWTLSKDIFAHAEYYDNVIQVYEGIKSDPPSVIRDKNNLFGPFLERIPEFKKMYVRKGEYYTTVSN</sequence>
<organism evidence="2 3">
    <name type="scientific">Chryseolinea serpens</name>
    <dbReference type="NCBI Taxonomy" id="947013"/>
    <lineage>
        <taxon>Bacteria</taxon>
        <taxon>Pseudomonadati</taxon>
        <taxon>Bacteroidota</taxon>
        <taxon>Cytophagia</taxon>
        <taxon>Cytophagales</taxon>
        <taxon>Fulvivirgaceae</taxon>
        <taxon>Chryseolinea</taxon>
    </lineage>
</organism>
<feature type="transmembrane region" description="Helical" evidence="1">
    <location>
        <begin position="306"/>
        <end position="328"/>
    </location>
</feature>
<accession>A0A1M5XHQ6</accession>
<dbReference type="STRING" id="947013.SAMN04488109_6565"/>
<feature type="transmembrane region" description="Helical" evidence="1">
    <location>
        <begin position="243"/>
        <end position="270"/>
    </location>
</feature>
<gene>
    <name evidence="2" type="ORF">SAMN04488109_6565</name>
</gene>
<dbReference type="OrthoDB" id="981402at2"/>
<feature type="transmembrane region" description="Helical" evidence="1">
    <location>
        <begin position="282"/>
        <end position="300"/>
    </location>
</feature>
<feature type="transmembrane region" description="Helical" evidence="1">
    <location>
        <begin position="167"/>
        <end position="196"/>
    </location>
</feature>
<evidence type="ECO:0008006" key="4">
    <source>
        <dbReference type="Google" id="ProtNLM"/>
    </source>
</evidence>
<feature type="transmembrane region" description="Helical" evidence="1">
    <location>
        <begin position="117"/>
        <end position="147"/>
    </location>
</feature>
<evidence type="ECO:0000313" key="3">
    <source>
        <dbReference type="Proteomes" id="UP000184212"/>
    </source>
</evidence>
<keyword evidence="1" id="KW-0472">Membrane</keyword>
<evidence type="ECO:0000313" key="2">
    <source>
        <dbReference type="EMBL" id="SHH99279.1"/>
    </source>
</evidence>